<dbReference type="RefSeq" id="WP_089371639.1">
    <property type="nucleotide sequence ID" value="NZ_BMEP01000001.1"/>
</dbReference>
<dbReference type="Proteomes" id="UP000198379">
    <property type="component" value="Unassembled WGS sequence"/>
</dbReference>
<organism evidence="1 2">
    <name type="scientific">Dokdonia pacifica</name>
    <dbReference type="NCBI Taxonomy" id="1627892"/>
    <lineage>
        <taxon>Bacteria</taxon>
        <taxon>Pseudomonadati</taxon>
        <taxon>Bacteroidota</taxon>
        <taxon>Flavobacteriia</taxon>
        <taxon>Flavobacteriales</taxon>
        <taxon>Flavobacteriaceae</taxon>
        <taxon>Dokdonia</taxon>
    </lineage>
</organism>
<protein>
    <submittedName>
        <fullName evidence="1">Uncharacterized protein</fullName>
    </submittedName>
</protein>
<name>A0A238ZLZ9_9FLAO</name>
<evidence type="ECO:0000313" key="1">
    <source>
        <dbReference type="EMBL" id="SNR83998.1"/>
    </source>
</evidence>
<reference evidence="1 2" key="1">
    <citation type="submission" date="2017-06" db="EMBL/GenBank/DDBJ databases">
        <authorList>
            <person name="Kim H.J."/>
            <person name="Triplett B.A."/>
        </authorList>
    </citation>
    <scope>NUCLEOTIDE SEQUENCE [LARGE SCALE GENOMIC DNA]</scope>
    <source>
        <strain evidence="1 2">DSM 25597</strain>
    </source>
</reference>
<proteinExistence type="predicted"/>
<dbReference type="EMBL" id="FZNY01000003">
    <property type="protein sequence ID" value="SNR83998.1"/>
    <property type="molecule type" value="Genomic_DNA"/>
</dbReference>
<keyword evidence="2" id="KW-1185">Reference proteome</keyword>
<dbReference type="AlphaFoldDB" id="A0A238ZLZ9"/>
<evidence type="ECO:0000313" key="2">
    <source>
        <dbReference type="Proteomes" id="UP000198379"/>
    </source>
</evidence>
<dbReference type="OrthoDB" id="1447699at2"/>
<gene>
    <name evidence="1" type="ORF">SAMN06265376_103319</name>
</gene>
<accession>A0A238ZLZ9</accession>
<sequence length="119" mass="14152">MNRNIIRQVVDIQTQAERLISQKAEETDIELFSQYNRELKSFLISNIKDEFVLNYVKKIPDLDMMELDKGNSFFEKLIGLLSNGYSNDRMRNDRALDLIREIKNKYASAEFMIKNYFNE</sequence>